<feature type="compositionally biased region" description="Polar residues" evidence="1">
    <location>
        <begin position="105"/>
        <end position="114"/>
    </location>
</feature>
<evidence type="ECO:0000256" key="1">
    <source>
        <dbReference type="SAM" id="MobiDB-lite"/>
    </source>
</evidence>
<evidence type="ECO:0000313" key="3">
    <source>
        <dbReference type="Proteomes" id="UP001148838"/>
    </source>
</evidence>
<reference evidence="2 3" key="1">
    <citation type="journal article" date="2022" name="Allergy">
        <title>Genome assembly and annotation of Periplaneta americana reveal a comprehensive cockroach allergen profile.</title>
        <authorList>
            <person name="Wang L."/>
            <person name="Xiong Q."/>
            <person name="Saelim N."/>
            <person name="Wang L."/>
            <person name="Nong W."/>
            <person name="Wan A.T."/>
            <person name="Shi M."/>
            <person name="Liu X."/>
            <person name="Cao Q."/>
            <person name="Hui J.H.L."/>
            <person name="Sookrung N."/>
            <person name="Leung T.F."/>
            <person name="Tungtrongchitr A."/>
            <person name="Tsui S.K.W."/>
        </authorList>
    </citation>
    <scope>NUCLEOTIDE SEQUENCE [LARGE SCALE GENOMIC DNA]</scope>
    <source>
        <strain evidence="2">PWHHKU_190912</strain>
    </source>
</reference>
<sequence>MKNKEKTRRSRGSNEEQGEDKEIKEVIIHIYTGDRTSRGLETVGMEWNKMMGGGTDGPALRPIEIYCANPRYGMSCMPRIPYAYRPNHMTPLTTGPYSRQNPYTIPASANSSKAPLSVRGETPLPSDNAGEMSPGSSTERYPAFALIGLRENPGKNLNQVTCPDRDSNPGHLVSQPDALTVTPQVWTRAEVKIEFTWPARSPDLSPLDFFLWGSVKDSVYQNILTTPDDMQQRIRQDYSSILYYSSSPKYFPKHLILTPFDGSLATSLFGKVRGLLFDVVGGKRVEWTHEGPKPTSRLLASRSYAEVEVNDHPTRMDDPPSRYSWHSQLDFATYHSSPNASRYWFQEFHGNGNGNGNL</sequence>
<name>A0ABQ8TX09_PERAM</name>
<organism evidence="2 3">
    <name type="scientific">Periplaneta americana</name>
    <name type="common">American cockroach</name>
    <name type="synonym">Blatta americana</name>
    <dbReference type="NCBI Taxonomy" id="6978"/>
    <lineage>
        <taxon>Eukaryota</taxon>
        <taxon>Metazoa</taxon>
        <taxon>Ecdysozoa</taxon>
        <taxon>Arthropoda</taxon>
        <taxon>Hexapoda</taxon>
        <taxon>Insecta</taxon>
        <taxon>Pterygota</taxon>
        <taxon>Neoptera</taxon>
        <taxon>Polyneoptera</taxon>
        <taxon>Dictyoptera</taxon>
        <taxon>Blattodea</taxon>
        <taxon>Blattoidea</taxon>
        <taxon>Blattidae</taxon>
        <taxon>Blattinae</taxon>
        <taxon>Periplaneta</taxon>
    </lineage>
</organism>
<dbReference type="EMBL" id="JAJSOF020000001">
    <property type="protein sequence ID" value="KAJ4451224.1"/>
    <property type="molecule type" value="Genomic_DNA"/>
</dbReference>
<dbReference type="PANTHER" id="PTHR47326:SF1">
    <property type="entry name" value="HTH PSQ-TYPE DOMAIN-CONTAINING PROTEIN"/>
    <property type="match status" value="1"/>
</dbReference>
<evidence type="ECO:0000313" key="2">
    <source>
        <dbReference type="EMBL" id="KAJ4451224.1"/>
    </source>
</evidence>
<feature type="region of interest" description="Disordered" evidence="1">
    <location>
        <begin position="1"/>
        <end position="20"/>
    </location>
</feature>
<protein>
    <submittedName>
        <fullName evidence="2">Uncharacterized protein</fullName>
    </submittedName>
</protein>
<gene>
    <name evidence="2" type="ORF">ANN_02684</name>
</gene>
<dbReference type="PANTHER" id="PTHR47326">
    <property type="entry name" value="TRANSPOSABLE ELEMENT TC3 TRANSPOSASE-LIKE PROTEIN"/>
    <property type="match status" value="1"/>
</dbReference>
<dbReference type="InterPro" id="IPR036397">
    <property type="entry name" value="RNaseH_sf"/>
</dbReference>
<dbReference type="Proteomes" id="UP001148838">
    <property type="component" value="Unassembled WGS sequence"/>
</dbReference>
<accession>A0ABQ8TX09</accession>
<comment type="caution">
    <text evidence="2">The sequence shown here is derived from an EMBL/GenBank/DDBJ whole genome shotgun (WGS) entry which is preliminary data.</text>
</comment>
<proteinExistence type="predicted"/>
<dbReference type="Gene3D" id="3.30.420.10">
    <property type="entry name" value="Ribonuclease H-like superfamily/Ribonuclease H"/>
    <property type="match status" value="1"/>
</dbReference>
<keyword evidence="3" id="KW-1185">Reference proteome</keyword>
<feature type="compositionally biased region" description="Basic residues" evidence="1">
    <location>
        <begin position="1"/>
        <end position="11"/>
    </location>
</feature>
<feature type="region of interest" description="Disordered" evidence="1">
    <location>
        <begin position="105"/>
        <end position="137"/>
    </location>
</feature>